<dbReference type="InterPro" id="IPR000092">
    <property type="entry name" value="Polyprenyl_synt"/>
</dbReference>
<dbReference type="GO" id="GO:0043386">
    <property type="term" value="P:mycotoxin biosynthetic process"/>
    <property type="evidence" value="ECO:0007669"/>
    <property type="project" value="UniProtKB-ARBA"/>
</dbReference>
<dbReference type="Proteomes" id="UP001220324">
    <property type="component" value="Unassembled WGS sequence"/>
</dbReference>
<proteinExistence type="predicted"/>
<keyword evidence="2" id="KW-0808">Transferase</keyword>
<reference evidence="5 6" key="1">
    <citation type="journal article" date="2023" name="IMA Fungus">
        <title>Comparative genomic study of the Penicillium genus elucidates a diverse pangenome and 15 lateral gene transfer events.</title>
        <authorList>
            <person name="Petersen C."/>
            <person name="Sorensen T."/>
            <person name="Nielsen M.R."/>
            <person name="Sondergaard T.E."/>
            <person name="Sorensen J.L."/>
            <person name="Fitzpatrick D.A."/>
            <person name="Frisvad J.C."/>
            <person name="Nielsen K.L."/>
        </authorList>
    </citation>
    <scope>NUCLEOTIDE SEQUENCE [LARGE SCALE GENOMIC DNA]</scope>
    <source>
        <strain evidence="5 6">IBT 35679</strain>
    </source>
</reference>
<dbReference type="AlphaFoldDB" id="A0AAD6D2Y4"/>
<evidence type="ECO:0000256" key="1">
    <source>
        <dbReference type="ARBA" id="ARBA00005179"/>
    </source>
</evidence>
<comment type="caution">
    <text evidence="5">The sequence shown here is derived from an EMBL/GenBank/DDBJ whole genome shotgun (WGS) entry which is preliminary data.</text>
</comment>
<keyword evidence="4" id="KW-0460">Magnesium</keyword>
<name>A0AAD6D2Y4_9EURO</name>
<dbReference type="InterPro" id="IPR008949">
    <property type="entry name" value="Isoprenoid_synthase_dom_sf"/>
</dbReference>
<dbReference type="SUPFAM" id="SSF48576">
    <property type="entry name" value="Terpenoid synthases"/>
    <property type="match status" value="2"/>
</dbReference>
<dbReference type="GO" id="GO:0004659">
    <property type="term" value="F:prenyltransferase activity"/>
    <property type="evidence" value="ECO:0007669"/>
    <property type="project" value="InterPro"/>
</dbReference>
<evidence type="ECO:0000256" key="4">
    <source>
        <dbReference type="ARBA" id="ARBA00022842"/>
    </source>
</evidence>
<accession>A0AAD6D2Y4</accession>
<comment type="pathway">
    <text evidence="1">Secondary metabolite biosynthesis.</text>
</comment>
<evidence type="ECO:0000256" key="3">
    <source>
        <dbReference type="ARBA" id="ARBA00022723"/>
    </source>
</evidence>
<dbReference type="PANTHER" id="PTHR12001">
    <property type="entry name" value="GERANYLGERANYL PYROPHOSPHATE SYNTHASE"/>
    <property type="match status" value="1"/>
</dbReference>
<keyword evidence="6" id="KW-1185">Reference proteome</keyword>
<dbReference type="GO" id="GO:0046165">
    <property type="term" value="P:alcohol biosynthetic process"/>
    <property type="evidence" value="ECO:0007669"/>
    <property type="project" value="UniProtKB-ARBA"/>
</dbReference>
<dbReference type="SFLD" id="SFLDS00005">
    <property type="entry name" value="Isoprenoid_Synthase_Type_I"/>
    <property type="match status" value="1"/>
</dbReference>
<evidence type="ECO:0000256" key="2">
    <source>
        <dbReference type="ARBA" id="ARBA00022679"/>
    </source>
</evidence>
<sequence>MKVAKAQPRAIFGLILRWVVTQTMPPNVENFFLDNNTVTVFAKDWEIEDVLTLIAKFAAIVTAMPGVTLLDEGHPSVDRKTFIQHSIPLSPHLYEKDEYFCQFTPRIHSDAHLADAGSWQCQVDFLDSAGTARADALRNSNQKSYAVGCINPIVGNFTALCASEAMPERLALTTYMVEYAYIHDDVIEYAEKKQESQLWEKNNELVEGLDLDAEVRAGSKDHVRRRQLQAKMAVELMDIDPAQGRECLRLWKEMSNVFVKIRDLDFKQLDDYLPFRVVDAGCPWTMSLLCFSMDFKLTEAEVEQTSAVTSAAYDAWVLVNDYFSWEKELQNNQANGGVGEIVNAVFLFMKWYDVDWKQAKSMLRSEIVNREKKYCQEKADLLARGKTTDKIQDWFLLLDLVTAGNFAWSMTTARYDLSAIDAYPALRIAQYQKNLDGGSTAPTNNGHANDKVSGGISTDVPKLDQYESMVLAPFSYINSLPSKGVRNSAIDGLDAWYHVPPKSLETIQEITNLLHASSLMIDDIEDNSELRRSCPATHTIFGVAQTINSANLVMFKALKTVGTLSPKAVSIFTEKLIEGHIGQGMDLYWKQHTQVPTEEEYFAMVDGKTGGLFVLVAELMRSEATRNKDLDLSVLMKVLGRFFQARDDYMNLKDSEYTKQKGFAEDINEGKISLPLIHAMSEVTPFCDRLRNILQLRKTGNGLAPEIRELALEGITSAGGLEYAKSVVLALQRMIDVELKHAEEGTGINNWVLRLLQKRLEI</sequence>
<evidence type="ECO:0000313" key="6">
    <source>
        <dbReference type="Proteomes" id="UP001220324"/>
    </source>
</evidence>
<dbReference type="EMBL" id="JAQIZZ010000002">
    <property type="protein sequence ID" value="KAJ5552682.1"/>
    <property type="molecule type" value="Genomic_DNA"/>
</dbReference>
<keyword evidence="3" id="KW-0479">Metal-binding</keyword>
<evidence type="ECO:0000313" key="5">
    <source>
        <dbReference type="EMBL" id="KAJ5552682.1"/>
    </source>
</evidence>
<dbReference type="GO" id="GO:0008299">
    <property type="term" value="P:isoprenoid biosynthetic process"/>
    <property type="evidence" value="ECO:0007669"/>
    <property type="project" value="InterPro"/>
</dbReference>
<dbReference type="GO" id="GO:0046872">
    <property type="term" value="F:metal ion binding"/>
    <property type="evidence" value="ECO:0007669"/>
    <property type="project" value="UniProtKB-KW"/>
</dbReference>
<dbReference type="Gene3D" id="1.10.600.10">
    <property type="entry name" value="Farnesyl Diphosphate Synthase"/>
    <property type="match status" value="2"/>
</dbReference>
<dbReference type="PANTHER" id="PTHR12001:SF72">
    <property type="entry name" value="THIJ_PFPI FAMILY PROTEIN (AFU_ORTHOLOGUE AFUA_3G01210)-RELATED"/>
    <property type="match status" value="1"/>
</dbReference>
<protein>
    <submittedName>
        <fullName evidence="5">Uncharacterized protein</fullName>
    </submittedName>
</protein>
<dbReference type="Pfam" id="PF00348">
    <property type="entry name" value="polyprenyl_synt"/>
    <property type="match status" value="1"/>
</dbReference>
<gene>
    <name evidence="5" type="ORF">N7494_002060</name>
</gene>
<organism evidence="5 6">
    <name type="scientific">Penicillium frequentans</name>
    <dbReference type="NCBI Taxonomy" id="3151616"/>
    <lineage>
        <taxon>Eukaryota</taxon>
        <taxon>Fungi</taxon>
        <taxon>Dikarya</taxon>
        <taxon>Ascomycota</taxon>
        <taxon>Pezizomycotina</taxon>
        <taxon>Eurotiomycetes</taxon>
        <taxon>Eurotiomycetidae</taxon>
        <taxon>Eurotiales</taxon>
        <taxon>Aspergillaceae</taxon>
        <taxon>Penicillium</taxon>
    </lineage>
</organism>
<dbReference type="Pfam" id="PF19086">
    <property type="entry name" value="Terpene_syn_C_2"/>
    <property type="match status" value="1"/>
</dbReference>